<dbReference type="EMBL" id="CP060636">
    <property type="protein sequence ID" value="QNM13195.1"/>
    <property type="molecule type" value="Genomic_DNA"/>
</dbReference>
<dbReference type="PROSITE" id="PS50110">
    <property type="entry name" value="RESPONSE_REGULATORY"/>
    <property type="match status" value="1"/>
</dbReference>
<dbReference type="KEGG" id="ehn:H9Q80_04380"/>
<evidence type="ECO:0000313" key="4">
    <source>
        <dbReference type="EMBL" id="QNM13195.1"/>
    </source>
</evidence>
<keyword evidence="1" id="KW-0597">Phosphoprotein</keyword>
<gene>
    <name evidence="4" type="ORF">H9Q80_04380</name>
</gene>
<dbReference type="InterPro" id="IPR007492">
    <property type="entry name" value="LytTR_DNA-bd_dom"/>
</dbReference>
<dbReference type="SMART" id="SM00448">
    <property type="entry name" value="REC"/>
    <property type="match status" value="1"/>
</dbReference>
<dbReference type="RefSeq" id="WP_117455029.1">
    <property type="nucleotide sequence ID" value="NZ_CP060636.1"/>
</dbReference>
<dbReference type="SMART" id="SM00850">
    <property type="entry name" value="LytTR"/>
    <property type="match status" value="1"/>
</dbReference>
<evidence type="ECO:0000313" key="5">
    <source>
        <dbReference type="Proteomes" id="UP000515856"/>
    </source>
</evidence>
<dbReference type="InterPro" id="IPR046947">
    <property type="entry name" value="LytR-like"/>
</dbReference>
<protein>
    <submittedName>
        <fullName evidence="4">Response regulator transcription factor</fullName>
    </submittedName>
</protein>
<dbReference type="Gene3D" id="2.40.50.1020">
    <property type="entry name" value="LytTr DNA-binding domain"/>
    <property type="match status" value="1"/>
</dbReference>
<reference evidence="4 5" key="1">
    <citation type="submission" date="2020-08" db="EMBL/GenBank/DDBJ databases">
        <authorList>
            <person name="Liu C."/>
            <person name="Sun Q."/>
        </authorList>
    </citation>
    <scope>NUCLEOTIDE SEQUENCE [LARGE SCALE GENOMIC DNA]</scope>
    <source>
        <strain evidence="4 5">NSJ-61</strain>
    </source>
</reference>
<dbReference type="AlphaFoldDB" id="A0A7G9GQW3"/>
<keyword evidence="5" id="KW-1185">Reference proteome</keyword>
<dbReference type="InterPro" id="IPR011006">
    <property type="entry name" value="CheY-like_superfamily"/>
</dbReference>
<dbReference type="PANTHER" id="PTHR37299:SF1">
    <property type="entry name" value="STAGE 0 SPORULATION PROTEIN A HOMOLOG"/>
    <property type="match status" value="1"/>
</dbReference>
<dbReference type="Pfam" id="PF04397">
    <property type="entry name" value="LytTR"/>
    <property type="match status" value="1"/>
</dbReference>
<dbReference type="SUPFAM" id="SSF52172">
    <property type="entry name" value="CheY-like"/>
    <property type="match status" value="1"/>
</dbReference>
<dbReference type="Proteomes" id="UP000515856">
    <property type="component" value="Chromosome"/>
</dbReference>
<evidence type="ECO:0000259" key="3">
    <source>
        <dbReference type="PROSITE" id="PS50930"/>
    </source>
</evidence>
<sequence>MKIALCDDEFTILEELSTLLKDMGHEVDCFHDPRQLIDKKYPLYFLDIGMEEMNGIETGNQLRKLYPNCCIVYLTNFDDYRAQAFGVHAFDYLKKPIQKSDIERVLQDVKSMVTQVELLCSFHTKDGVLQLPTDDILYFEFLGRNVILHTLKQEYIMSKSLHEIADEMKDYDFVMPHKSFCINLKHVKLLKGYDITMINGDLIPLSQKRSTSFRSELNDYLYRQIKR</sequence>
<name>A0A7G9GQW3_9FIRM</name>
<feature type="modified residue" description="4-aspartylphosphate" evidence="1">
    <location>
        <position position="47"/>
    </location>
</feature>
<evidence type="ECO:0000259" key="2">
    <source>
        <dbReference type="PROSITE" id="PS50110"/>
    </source>
</evidence>
<dbReference type="GO" id="GO:0003677">
    <property type="term" value="F:DNA binding"/>
    <property type="evidence" value="ECO:0007669"/>
    <property type="project" value="InterPro"/>
</dbReference>
<accession>A0A7G9GQW3</accession>
<dbReference type="PROSITE" id="PS50930">
    <property type="entry name" value="HTH_LYTTR"/>
    <property type="match status" value="1"/>
</dbReference>
<dbReference type="Gene3D" id="3.40.50.2300">
    <property type="match status" value="1"/>
</dbReference>
<dbReference type="PANTHER" id="PTHR37299">
    <property type="entry name" value="TRANSCRIPTIONAL REGULATOR-RELATED"/>
    <property type="match status" value="1"/>
</dbReference>
<dbReference type="InterPro" id="IPR001789">
    <property type="entry name" value="Sig_transdc_resp-reg_receiver"/>
</dbReference>
<evidence type="ECO:0000256" key="1">
    <source>
        <dbReference type="PROSITE-ProRule" id="PRU00169"/>
    </source>
</evidence>
<dbReference type="Pfam" id="PF00072">
    <property type="entry name" value="Response_reg"/>
    <property type="match status" value="1"/>
</dbReference>
<dbReference type="GO" id="GO:0000156">
    <property type="term" value="F:phosphorelay response regulator activity"/>
    <property type="evidence" value="ECO:0007669"/>
    <property type="project" value="InterPro"/>
</dbReference>
<feature type="domain" description="Response regulatory" evidence="2">
    <location>
        <begin position="2"/>
        <end position="110"/>
    </location>
</feature>
<feature type="domain" description="HTH LytTR-type" evidence="3">
    <location>
        <begin position="120"/>
        <end position="219"/>
    </location>
</feature>
<organism evidence="4 5">
    <name type="scientific">[Eubacterium] hominis</name>
    <dbReference type="NCBI Taxonomy" id="2764325"/>
    <lineage>
        <taxon>Bacteria</taxon>
        <taxon>Bacillati</taxon>
        <taxon>Bacillota</taxon>
        <taxon>Erysipelotrichia</taxon>
        <taxon>Erysipelotrichales</taxon>
        <taxon>Erysipelotrichaceae</taxon>
        <taxon>Amedibacillus</taxon>
    </lineage>
</organism>
<proteinExistence type="predicted"/>